<evidence type="ECO:0000313" key="3">
    <source>
        <dbReference type="EMBL" id="PTL39489.1"/>
    </source>
</evidence>
<evidence type="ECO:0000256" key="2">
    <source>
        <dbReference type="ARBA" id="ARBA00022801"/>
    </source>
</evidence>
<dbReference type="RefSeq" id="WP_107584049.1">
    <property type="nucleotide sequence ID" value="NZ_PZJJ01000006.1"/>
</dbReference>
<protein>
    <submittedName>
        <fullName evidence="3">Uncharacterized protein</fullName>
    </submittedName>
</protein>
<dbReference type="PROSITE" id="PS01328">
    <property type="entry name" value="4HBCOA_THIOESTERASE"/>
    <property type="match status" value="1"/>
</dbReference>
<comment type="similarity">
    <text evidence="1">Belongs to the 4-hydroxybenzoyl-CoA thioesterase family.</text>
</comment>
<dbReference type="PANTHER" id="PTHR31793">
    <property type="entry name" value="4-HYDROXYBENZOYL-COA THIOESTERASE FAMILY MEMBER"/>
    <property type="match status" value="1"/>
</dbReference>
<dbReference type="PANTHER" id="PTHR31793:SF27">
    <property type="entry name" value="NOVEL THIOESTERASE SUPERFAMILY DOMAIN AND SAPOSIN A-TYPE DOMAIN CONTAINING PROTEIN (0610012H03RIK)"/>
    <property type="match status" value="1"/>
</dbReference>
<name>A0A2T4U7W2_9BACI</name>
<dbReference type="InterPro" id="IPR006684">
    <property type="entry name" value="YbgC/YbaW"/>
</dbReference>
<comment type="caution">
    <text evidence="3">The sequence shown here is derived from an EMBL/GenBank/DDBJ whole genome shotgun (WGS) entry which is preliminary data.</text>
</comment>
<dbReference type="Pfam" id="PF13279">
    <property type="entry name" value="4HBT_2"/>
    <property type="match status" value="1"/>
</dbReference>
<keyword evidence="4" id="KW-1185">Reference proteome</keyword>
<sequence length="140" mass="16267">MIKDDVKIQVRYAETDQMGVVYHANYLVWCEIGRTSLMKKMGIPYIEMEKEGVLAPVTNVSMDYKFPARYGKEVIVTTYVKDYSGVRVTYGYEIKDDSGTLCLTGTSEHVLVNKESFRPISMKKHYPEWDRVYKENRITS</sequence>
<dbReference type="EMBL" id="PZJJ01000006">
    <property type="protein sequence ID" value="PTL39489.1"/>
    <property type="molecule type" value="Genomic_DNA"/>
</dbReference>
<dbReference type="GO" id="GO:0047617">
    <property type="term" value="F:fatty acyl-CoA hydrolase activity"/>
    <property type="evidence" value="ECO:0007669"/>
    <property type="project" value="TreeGrafter"/>
</dbReference>
<keyword evidence="2" id="KW-0378">Hydrolase</keyword>
<evidence type="ECO:0000256" key="1">
    <source>
        <dbReference type="ARBA" id="ARBA00005953"/>
    </source>
</evidence>
<accession>A0A2T4U7W2</accession>
<dbReference type="Proteomes" id="UP000240509">
    <property type="component" value="Unassembled WGS sequence"/>
</dbReference>
<dbReference type="PIRSF" id="PIRSF003230">
    <property type="entry name" value="YbgC"/>
    <property type="match status" value="1"/>
</dbReference>
<organism evidence="3 4">
    <name type="scientific">Alkalicoccus saliphilus</name>
    <dbReference type="NCBI Taxonomy" id="200989"/>
    <lineage>
        <taxon>Bacteria</taxon>
        <taxon>Bacillati</taxon>
        <taxon>Bacillota</taxon>
        <taxon>Bacilli</taxon>
        <taxon>Bacillales</taxon>
        <taxon>Bacillaceae</taxon>
        <taxon>Alkalicoccus</taxon>
    </lineage>
</organism>
<dbReference type="InterPro" id="IPR050563">
    <property type="entry name" value="4-hydroxybenzoyl-CoA_TE"/>
</dbReference>
<dbReference type="InterPro" id="IPR029069">
    <property type="entry name" value="HotDog_dom_sf"/>
</dbReference>
<dbReference type="CDD" id="cd00586">
    <property type="entry name" value="4HBT"/>
    <property type="match status" value="1"/>
</dbReference>
<proteinExistence type="inferred from homology"/>
<evidence type="ECO:0000313" key="4">
    <source>
        <dbReference type="Proteomes" id="UP000240509"/>
    </source>
</evidence>
<dbReference type="NCBIfam" id="TIGR00051">
    <property type="entry name" value="YbgC/FadM family acyl-CoA thioesterase"/>
    <property type="match status" value="1"/>
</dbReference>
<dbReference type="Gene3D" id="3.10.129.10">
    <property type="entry name" value="Hotdog Thioesterase"/>
    <property type="match status" value="1"/>
</dbReference>
<dbReference type="AlphaFoldDB" id="A0A2T4U7W2"/>
<dbReference type="SUPFAM" id="SSF54637">
    <property type="entry name" value="Thioesterase/thiol ester dehydrase-isomerase"/>
    <property type="match status" value="1"/>
</dbReference>
<dbReference type="OrthoDB" id="9800856at2"/>
<dbReference type="InterPro" id="IPR008272">
    <property type="entry name" value="HB-CoA_thioesterase_AS"/>
</dbReference>
<reference evidence="3 4" key="1">
    <citation type="submission" date="2018-03" db="EMBL/GenBank/DDBJ databases">
        <title>Alkalicoccus saliphilus sp. nov., isolated from a mineral pool.</title>
        <authorList>
            <person name="Zhao B."/>
        </authorList>
    </citation>
    <scope>NUCLEOTIDE SEQUENCE [LARGE SCALE GENOMIC DNA]</scope>
    <source>
        <strain evidence="3 4">6AG</strain>
    </source>
</reference>
<gene>
    <name evidence="3" type="ORF">C6Y45_05450</name>
</gene>